<dbReference type="PROSITE" id="PS51318">
    <property type="entry name" value="TAT"/>
    <property type="match status" value="1"/>
</dbReference>
<sequence>MSQSQQTPPPSIPTDFTRRDALTSLATIAAAGPMAFWSAPSVAVAQREYTPLNRYPRMVHEHFVRQVRIAGQVSKQRIAKLKTKEDAERHVKETQERIRESFGPEPERTPLNPRITGTVERDGYRIENIIFESRPGFPVTANIYVPTNKSGPFPGVVGTCGHSSNGKAAGSYQSFAQGLAKLGYICLIYDPIGQGERLQYPNEKLKSKIGVGVQEHLHAGNQQFLVGEFLGSWRAWDGIRALDYLLTRDDIDKTQVGVTGNSGGGTMTTWLSGVEDRWSMTAPSCFVTTFLRNMENELPADTEQCPPKALALGLDHCDFIAAMAPKPAIILAKEQDFFDVRGSEEAYSRLKHLYKLLGAEDNLALFYGPTPHGYSQENREAMYSWFNRATGMTPDQPGDKAKFDGVLRTAADLAFTAEPEITLEKDETLWCTPKGQVSTLEGTRTIFDFTRDTSQELAAKRKSHSGDALKVAVRDVLKLPKQPKSTPDFQIYRAIGSRGYPKKSATAYAVNTEPGIQAIVYRLLDQRLSSRPPQGGKRATLYVSHLSSDAELRNEELIQEMIKAEPDVPFFTCDVRGIGESMPDTCSPNSFHSSYGNDYFYSIHSIMLDRPYVGQKTLDVLRVLDWMKSFGHTEVHIVGNGWGGLPATFAAVLSDQVNQVTLKHALTSYTDLAETEHYEWPLSTLLPNVLSEFDLPDCYAALKSKNLKQIEPWGAEASGH</sequence>
<dbReference type="InterPro" id="IPR050261">
    <property type="entry name" value="FrsA_esterase"/>
</dbReference>
<dbReference type="Pfam" id="PF05448">
    <property type="entry name" value="AXE1"/>
    <property type="match status" value="1"/>
</dbReference>
<proteinExistence type="predicted"/>
<dbReference type="InterPro" id="IPR008391">
    <property type="entry name" value="AXE1_dom"/>
</dbReference>
<feature type="compositionally biased region" description="Basic and acidic residues" evidence="1">
    <location>
        <begin position="95"/>
        <end position="108"/>
    </location>
</feature>
<dbReference type="OrthoDB" id="244125at2"/>
<gene>
    <name evidence="3" type="ORF">Mal48_42040</name>
</gene>
<dbReference type="SUPFAM" id="SSF53474">
    <property type="entry name" value="alpha/beta-Hydrolases"/>
    <property type="match status" value="2"/>
</dbReference>
<dbReference type="KEGG" id="tpol:Mal48_42040"/>
<dbReference type="EMBL" id="CP036267">
    <property type="protein sequence ID" value="QDT34931.1"/>
    <property type="molecule type" value="Genomic_DNA"/>
</dbReference>
<dbReference type="InterPro" id="IPR029058">
    <property type="entry name" value="AB_hydrolase_fold"/>
</dbReference>
<evidence type="ECO:0000313" key="4">
    <source>
        <dbReference type="Proteomes" id="UP000315724"/>
    </source>
</evidence>
<dbReference type="AlphaFoldDB" id="A0A517QTF7"/>
<dbReference type="Proteomes" id="UP000315724">
    <property type="component" value="Chromosome"/>
</dbReference>
<dbReference type="PANTHER" id="PTHR22946:SF8">
    <property type="entry name" value="ACETYL XYLAN ESTERASE DOMAIN-CONTAINING PROTEIN"/>
    <property type="match status" value="1"/>
</dbReference>
<accession>A0A517QTF7</accession>
<name>A0A517QTF7_9PLAN</name>
<evidence type="ECO:0000313" key="3">
    <source>
        <dbReference type="EMBL" id="QDT34931.1"/>
    </source>
</evidence>
<organism evidence="3 4">
    <name type="scientific">Thalassoglobus polymorphus</name>
    <dbReference type="NCBI Taxonomy" id="2527994"/>
    <lineage>
        <taxon>Bacteria</taxon>
        <taxon>Pseudomonadati</taxon>
        <taxon>Planctomycetota</taxon>
        <taxon>Planctomycetia</taxon>
        <taxon>Planctomycetales</taxon>
        <taxon>Planctomycetaceae</taxon>
        <taxon>Thalassoglobus</taxon>
    </lineage>
</organism>
<dbReference type="PANTHER" id="PTHR22946">
    <property type="entry name" value="DIENELACTONE HYDROLASE DOMAIN-CONTAINING PROTEIN-RELATED"/>
    <property type="match status" value="1"/>
</dbReference>
<protein>
    <submittedName>
        <fullName evidence="3">Alpha/beta hydrolase family protein</fullName>
    </submittedName>
</protein>
<dbReference type="Gene3D" id="3.40.50.1820">
    <property type="entry name" value="alpha/beta hydrolase"/>
    <property type="match status" value="2"/>
</dbReference>
<keyword evidence="3" id="KW-0378">Hydrolase</keyword>
<keyword evidence="4" id="KW-1185">Reference proteome</keyword>
<dbReference type="InterPro" id="IPR006311">
    <property type="entry name" value="TAT_signal"/>
</dbReference>
<dbReference type="GO" id="GO:0016787">
    <property type="term" value="F:hydrolase activity"/>
    <property type="evidence" value="ECO:0007669"/>
    <property type="project" value="UniProtKB-KW"/>
</dbReference>
<reference evidence="3 4" key="1">
    <citation type="submission" date="2019-02" db="EMBL/GenBank/DDBJ databases">
        <title>Deep-cultivation of Planctomycetes and their phenomic and genomic characterization uncovers novel biology.</title>
        <authorList>
            <person name="Wiegand S."/>
            <person name="Jogler M."/>
            <person name="Boedeker C."/>
            <person name="Pinto D."/>
            <person name="Vollmers J."/>
            <person name="Rivas-Marin E."/>
            <person name="Kohn T."/>
            <person name="Peeters S.H."/>
            <person name="Heuer A."/>
            <person name="Rast P."/>
            <person name="Oberbeckmann S."/>
            <person name="Bunk B."/>
            <person name="Jeske O."/>
            <person name="Meyerdierks A."/>
            <person name="Storesund J.E."/>
            <person name="Kallscheuer N."/>
            <person name="Luecker S."/>
            <person name="Lage O.M."/>
            <person name="Pohl T."/>
            <person name="Merkel B.J."/>
            <person name="Hornburger P."/>
            <person name="Mueller R.-W."/>
            <person name="Bruemmer F."/>
            <person name="Labrenz M."/>
            <person name="Spormann A.M."/>
            <person name="Op den Camp H."/>
            <person name="Overmann J."/>
            <person name="Amann R."/>
            <person name="Jetten M.S.M."/>
            <person name="Mascher T."/>
            <person name="Medema M.H."/>
            <person name="Devos D.P."/>
            <person name="Kaster A.-K."/>
            <person name="Ovreas L."/>
            <person name="Rohde M."/>
            <person name="Galperin M.Y."/>
            <person name="Jogler C."/>
        </authorList>
    </citation>
    <scope>NUCLEOTIDE SEQUENCE [LARGE SCALE GENOMIC DNA]</scope>
    <source>
        <strain evidence="3 4">Mal48</strain>
    </source>
</reference>
<feature type="domain" description="Acetyl xylan esterase" evidence="2">
    <location>
        <begin position="125"/>
        <end position="295"/>
    </location>
</feature>
<evidence type="ECO:0000256" key="1">
    <source>
        <dbReference type="SAM" id="MobiDB-lite"/>
    </source>
</evidence>
<evidence type="ECO:0000259" key="2">
    <source>
        <dbReference type="Pfam" id="PF05448"/>
    </source>
</evidence>
<dbReference type="RefSeq" id="WP_145203667.1">
    <property type="nucleotide sequence ID" value="NZ_CP036267.1"/>
</dbReference>
<feature type="region of interest" description="Disordered" evidence="1">
    <location>
        <begin position="95"/>
        <end position="116"/>
    </location>
</feature>